<dbReference type="PROSITE" id="PS51318">
    <property type="entry name" value="TAT"/>
    <property type="match status" value="1"/>
</dbReference>
<accession>A0ABW4SZH1</accession>
<evidence type="ECO:0000313" key="3">
    <source>
        <dbReference type="Proteomes" id="UP001597368"/>
    </source>
</evidence>
<feature type="signal peptide" evidence="1">
    <location>
        <begin position="1"/>
        <end position="30"/>
    </location>
</feature>
<protein>
    <submittedName>
        <fullName evidence="2">Uncharacterized protein</fullName>
    </submittedName>
</protein>
<dbReference type="InterPro" id="IPR006311">
    <property type="entry name" value="TAT_signal"/>
</dbReference>
<dbReference type="EMBL" id="JBHUFV010000035">
    <property type="protein sequence ID" value="MFD1934686.1"/>
    <property type="molecule type" value="Genomic_DNA"/>
</dbReference>
<sequence>MKRFAPTRRRLVAVALAVAGATTLTPGAGAMTATAGRDPGLAKALDLLDR</sequence>
<gene>
    <name evidence="2" type="ORF">ACFSKW_24745</name>
</gene>
<keyword evidence="3" id="KW-1185">Reference proteome</keyword>
<dbReference type="Proteomes" id="UP001597368">
    <property type="component" value="Unassembled WGS sequence"/>
</dbReference>
<comment type="caution">
    <text evidence="2">The sequence shown here is derived from an EMBL/GenBank/DDBJ whole genome shotgun (WGS) entry which is preliminary data.</text>
</comment>
<keyword evidence="1" id="KW-0732">Signal</keyword>
<organism evidence="2 3">
    <name type="scientific">Nonomuraea mangrovi</name>
    <dbReference type="NCBI Taxonomy" id="2316207"/>
    <lineage>
        <taxon>Bacteria</taxon>
        <taxon>Bacillati</taxon>
        <taxon>Actinomycetota</taxon>
        <taxon>Actinomycetes</taxon>
        <taxon>Streptosporangiales</taxon>
        <taxon>Streptosporangiaceae</taxon>
        <taxon>Nonomuraea</taxon>
    </lineage>
</organism>
<feature type="chain" id="PRO_5047502316" evidence="1">
    <location>
        <begin position="31"/>
        <end position="50"/>
    </location>
</feature>
<name>A0ABW4SZH1_9ACTN</name>
<evidence type="ECO:0000313" key="2">
    <source>
        <dbReference type="EMBL" id="MFD1934686.1"/>
    </source>
</evidence>
<reference evidence="3" key="1">
    <citation type="journal article" date="2019" name="Int. J. Syst. Evol. Microbiol.">
        <title>The Global Catalogue of Microorganisms (GCM) 10K type strain sequencing project: providing services to taxonomists for standard genome sequencing and annotation.</title>
        <authorList>
            <consortium name="The Broad Institute Genomics Platform"/>
            <consortium name="The Broad Institute Genome Sequencing Center for Infectious Disease"/>
            <person name="Wu L."/>
            <person name="Ma J."/>
        </authorList>
    </citation>
    <scope>NUCLEOTIDE SEQUENCE [LARGE SCALE GENOMIC DNA]</scope>
    <source>
        <strain evidence="3">ICMP 6774ER</strain>
    </source>
</reference>
<dbReference type="RefSeq" id="WP_379574775.1">
    <property type="nucleotide sequence ID" value="NZ_JBHUFV010000035.1"/>
</dbReference>
<evidence type="ECO:0000256" key="1">
    <source>
        <dbReference type="SAM" id="SignalP"/>
    </source>
</evidence>
<proteinExistence type="predicted"/>